<keyword evidence="5 11" id="KW-0732">Signal</keyword>
<reference evidence="13 14" key="2">
    <citation type="journal article" date="2015" name="Stand. Genomic Sci.">
        <title>High quality draft genomic sequence of Arenimonas donghaensis DSM 18148(T).</title>
        <authorList>
            <person name="Chen F."/>
            <person name="Wang H."/>
            <person name="Cao Y."/>
            <person name="Li X."/>
            <person name="Wang G."/>
        </authorList>
    </citation>
    <scope>NUCLEOTIDE SEQUENCE [LARGE SCALE GENOMIC DNA]</scope>
    <source>
        <strain evidence="13 14">HO3-R19</strain>
    </source>
</reference>
<reference evidence="14" key="1">
    <citation type="submission" date="2013-08" db="EMBL/GenBank/DDBJ databases">
        <title>Genome sequencing of Arenimonas donghaensis.</title>
        <authorList>
            <person name="Chen F."/>
            <person name="Wang G."/>
        </authorList>
    </citation>
    <scope>NUCLEOTIDE SEQUENCE [LARGE SCALE GENOMIC DNA]</scope>
    <source>
        <strain evidence="14">HO3-R19</strain>
    </source>
</reference>
<dbReference type="InterPro" id="IPR050131">
    <property type="entry name" value="Peptidase_S8_subtilisin-like"/>
</dbReference>
<evidence type="ECO:0000313" key="14">
    <source>
        <dbReference type="Proteomes" id="UP000029085"/>
    </source>
</evidence>
<dbReference type="PROSITE" id="PS00137">
    <property type="entry name" value="SUBTILASE_HIS"/>
    <property type="match status" value="1"/>
</dbReference>
<keyword evidence="4 9" id="KW-0645">Protease</keyword>
<dbReference type="InterPro" id="IPR022398">
    <property type="entry name" value="Peptidase_S8_His-AS"/>
</dbReference>
<dbReference type="Pfam" id="PF00082">
    <property type="entry name" value="Peptidase_S8"/>
    <property type="match status" value="1"/>
</dbReference>
<dbReference type="InterPro" id="IPR015500">
    <property type="entry name" value="Peptidase_S8_subtilisin-rel"/>
</dbReference>
<comment type="caution">
    <text evidence="13">The sequence shown here is derived from an EMBL/GenBank/DDBJ whole genome shotgun (WGS) entry which is preliminary data.</text>
</comment>
<dbReference type="InterPro" id="IPR008979">
    <property type="entry name" value="Galactose-bd-like_sf"/>
</dbReference>
<comment type="similarity">
    <text evidence="2 9">Belongs to the peptidase S8 family.</text>
</comment>
<dbReference type="InterPro" id="IPR000209">
    <property type="entry name" value="Peptidase_S8/S53_dom"/>
</dbReference>
<dbReference type="SUPFAM" id="SSF52743">
    <property type="entry name" value="Subtilisin-like"/>
    <property type="match status" value="1"/>
</dbReference>
<evidence type="ECO:0000256" key="4">
    <source>
        <dbReference type="ARBA" id="ARBA00022670"/>
    </source>
</evidence>
<evidence type="ECO:0000256" key="6">
    <source>
        <dbReference type="ARBA" id="ARBA00022801"/>
    </source>
</evidence>
<keyword evidence="8" id="KW-0865">Zymogen</keyword>
<evidence type="ECO:0000256" key="3">
    <source>
        <dbReference type="ARBA" id="ARBA00022525"/>
    </source>
</evidence>
<feature type="domain" description="P/Homo B" evidence="12">
    <location>
        <begin position="595"/>
        <end position="709"/>
    </location>
</feature>
<dbReference type="Pfam" id="PF01483">
    <property type="entry name" value="P_proprotein"/>
    <property type="match status" value="1"/>
</dbReference>
<dbReference type="EMBL" id="AVCJ01000006">
    <property type="protein sequence ID" value="KFL37167.1"/>
    <property type="molecule type" value="Genomic_DNA"/>
</dbReference>
<dbReference type="GO" id="GO:0004252">
    <property type="term" value="F:serine-type endopeptidase activity"/>
    <property type="evidence" value="ECO:0007669"/>
    <property type="project" value="UniProtKB-UniRule"/>
</dbReference>
<dbReference type="GO" id="GO:0006508">
    <property type="term" value="P:proteolysis"/>
    <property type="evidence" value="ECO:0007669"/>
    <property type="project" value="UniProtKB-KW"/>
</dbReference>
<dbReference type="SUPFAM" id="SSF49785">
    <property type="entry name" value="Galactose-binding domain-like"/>
    <property type="match status" value="1"/>
</dbReference>
<evidence type="ECO:0000256" key="7">
    <source>
        <dbReference type="ARBA" id="ARBA00022825"/>
    </source>
</evidence>
<feature type="compositionally biased region" description="Pro residues" evidence="10">
    <location>
        <begin position="476"/>
        <end position="487"/>
    </location>
</feature>
<keyword evidence="7 9" id="KW-0720">Serine protease</keyword>
<dbReference type="PRINTS" id="PR00723">
    <property type="entry name" value="SUBTILISIN"/>
</dbReference>
<feature type="region of interest" description="Disordered" evidence="10">
    <location>
        <begin position="208"/>
        <end position="231"/>
    </location>
</feature>
<dbReference type="AlphaFoldDB" id="A0A087MJW4"/>
<dbReference type="PANTHER" id="PTHR43806">
    <property type="entry name" value="PEPTIDASE S8"/>
    <property type="match status" value="1"/>
</dbReference>
<dbReference type="InterPro" id="IPR034176">
    <property type="entry name" value="Peptidases_S8_13"/>
</dbReference>
<feature type="chain" id="PRO_5001826315" description="P/Homo B domain-containing protein" evidence="11">
    <location>
        <begin position="28"/>
        <end position="709"/>
    </location>
</feature>
<evidence type="ECO:0000256" key="1">
    <source>
        <dbReference type="ARBA" id="ARBA00004613"/>
    </source>
</evidence>
<organism evidence="13 14">
    <name type="scientific">Arenimonas donghaensis DSM 18148 = HO3-R19</name>
    <dbReference type="NCBI Taxonomy" id="1121014"/>
    <lineage>
        <taxon>Bacteria</taxon>
        <taxon>Pseudomonadati</taxon>
        <taxon>Pseudomonadota</taxon>
        <taxon>Gammaproteobacteria</taxon>
        <taxon>Lysobacterales</taxon>
        <taxon>Lysobacteraceae</taxon>
        <taxon>Arenimonas</taxon>
    </lineage>
</organism>
<feature type="active site" description="Charge relay system" evidence="9">
    <location>
        <position position="409"/>
    </location>
</feature>
<dbReference type="InterPro" id="IPR036852">
    <property type="entry name" value="Peptidase_S8/S53_dom_sf"/>
</dbReference>
<evidence type="ECO:0000256" key="8">
    <source>
        <dbReference type="ARBA" id="ARBA00023145"/>
    </source>
</evidence>
<name>A0A087MJW4_9GAMM</name>
<keyword evidence="3" id="KW-0964">Secreted</keyword>
<dbReference type="FunFam" id="3.40.50.200:FF:000022">
    <property type="entry name" value="Extracellular protease"/>
    <property type="match status" value="1"/>
</dbReference>
<dbReference type="Gene3D" id="2.60.120.260">
    <property type="entry name" value="Galactose-binding domain-like"/>
    <property type="match status" value="1"/>
</dbReference>
<evidence type="ECO:0000256" key="5">
    <source>
        <dbReference type="ARBA" id="ARBA00022729"/>
    </source>
</evidence>
<dbReference type="Proteomes" id="UP000029085">
    <property type="component" value="Unassembled WGS sequence"/>
</dbReference>
<evidence type="ECO:0000313" key="13">
    <source>
        <dbReference type="EMBL" id="KFL37167.1"/>
    </source>
</evidence>
<feature type="signal peptide" evidence="11">
    <location>
        <begin position="1"/>
        <end position="27"/>
    </location>
</feature>
<dbReference type="STRING" id="1121014.N788_10800"/>
<dbReference type="Gene3D" id="3.40.50.200">
    <property type="entry name" value="Peptidase S8/S53 domain"/>
    <property type="match status" value="1"/>
</dbReference>
<evidence type="ECO:0000256" key="11">
    <source>
        <dbReference type="SAM" id="SignalP"/>
    </source>
</evidence>
<dbReference type="PATRIC" id="fig|1121014.3.peg.913"/>
<gene>
    <name evidence="13" type="ORF">N788_10800</name>
</gene>
<dbReference type="InterPro" id="IPR002884">
    <property type="entry name" value="P_dom"/>
</dbReference>
<protein>
    <recommendedName>
        <fullName evidence="12">P/Homo B domain-containing protein</fullName>
    </recommendedName>
</protein>
<evidence type="ECO:0000256" key="10">
    <source>
        <dbReference type="SAM" id="MobiDB-lite"/>
    </source>
</evidence>
<dbReference type="InterPro" id="IPR023828">
    <property type="entry name" value="Peptidase_S8_Ser-AS"/>
</dbReference>
<dbReference type="CDD" id="cd07496">
    <property type="entry name" value="Peptidases_S8_13"/>
    <property type="match status" value="1"/>
</dbReference>
<sequence length="709" mass="72294">MSNNSRKLRLRGIVAATSLALAGSSFAAQVQTAGLEPGQQFDRFVVKFKDNAPEAQNPAALRRSLEAASVGANQVIQANRLQRGDARAPKPLAARHLRRMSLGADVISTTQKLGAADAEALMRQIAANPNVEFVQVDRLLQHTLAPNDTSYSQQWGYFDADAGIRANEAWDVANGSGIIVAVLDTGHVSHSDLNANIQGGYDFINDPTVAGDGNGRDSDPSDPGDYYGGNGSSWHGTHVAGTVAAVTNNGKGVAGTAWGAKVMPVRVLGRGGGYTSDIADAIIWASGGSVSGVPTLSAAAAADVINMSLGGSGSCDTLTQNAINSAVSRGTTVVVAAGNSSANVANFSPASCNNVIAVASVTSSSSRSSFSNYGSLIDVSAPGSGILSTLNSGSTTPGSESYASYNGTSMASPHVAGAVALAQSRRLALGLSLWTPAQVEANLKSTAYPLSGSCSGGCGAGIIDANALVALAGGSTPPPPPPPPPPGGGSLTKGVAVTGLSASQGDSLYYTLSVPSGASNLVFNMSGGSGDADLYVQFGSQPTDSSYVCRPYLNGNNETCTIAAPSAGTYHVRVKAYSSFSGVSLVGDYSEGGGSQPQTYSNTGDYQIRDRSTVESPISVSGRSGNAPNNASVAVDIRHTWIGDLKVDLVAPDGSTYNLHNRSGGSSDNIIGTYTVNLSSESLNGTWKLRVNDNARGDTGYINSWSVTF</sequence>
<feature type="active site" description="Charge relay system" evidence="9">
    <location>
        <position position="235"/>
    </location>
</feature>
<feature type="region of interest" description="Disordered" evidence="10">
    <location>
        <begin position="472"/>
        <end position="492"/>
    </location>
</feature>
<dbReference type="PROSITE" id="PS51829">
    <property type="entry name" value="P_HOMO_B"/>
    <property type="match status" value="1"/>
</dbReference>
<feature type="active site" description="Charge relay system" evidence="9">
    <location>
        <position position="184"/>
    </location>
</feature>
<dbReference type="GO" id="GO:0005576">
    <property type="term" value="C:extracellular region"/>
    <property type="evidence" value="ECO:0007669"/>
    <property type="project" value="UniProtKB-SubCell"/>
</dbReference>
<evidence type="ECO:0000256" key="9">
    <source>
        <dbReference type="PROSITE-ProRule" id="PRU01240"/>
    </source>
</evidence>
<keyword evidence="14" id="KW-1185">Reference proteome</keyword>
<evidence type="ECO:0000256" key="2">
    <source>
        <dbReference type="ARBA" id="ARBA00011073"/>
    </source>
</evidence>
<dbReference type="FunFam" id="2.60.120.380:FF:000013">
    <property type="entry name" value="Alkaline serine protease"/>
    <property type="match status" value="1"/>
</dbReference>
<accession>A0A087MJW4</accession>
<dbReference type="FunFam" id="2.60.120.260:FF:000149">
    <property type="entry name" value="Leupeptin-inactivating enzyme 1"/>
    <property type="match status" value="1"/>
</dbReference>
<proteinExistence type="inferred from homology"/>
<keyword evidence="6 9" id="KW-0378">Hydrolase</keyword>
<dbReference type="PROSITE" id="PS51892">
    <property type="entry name" value="SUBTILASE"/>
    <property type="match status" value="1"/>
</dbReference>
<dbReference type="Pfam" id="PF04151">
    <property type="entry name" value="PPC"/>
    <property type="match status" value="1"/>
</dbReference>
<comment type="subcellular location">
    <subcellularLocation>
        <location evidence="1">Secreted</location>
    </subcellularLocation>
</comment>
<dbReference type="PANTHER" id="PTHR43806:SF11">
    <property type="entry name" value="CEREVISIN-RELATED"/>
    <property type="match status" value="1"/>
</dbReference>
<dbReference type="Gene3D" id="2.60.120.380">
    <property type="match status" value="1"/>
</dbReference>
<dbReference type="PROSITE" id="PS00138">
    <property type="entry name" value="SUBTILASE_SER"/>
    <property type="match status" value="1"/>
</dbReference>
<dbReference type="InterPro" id="IPR007280">
    <property type="entry name" value="Peptidase_C_arc/bac"/>
</dbReference>
<evidence type="ECO:0000259" key="12">
    <source>
        <dbReference type="PROSITE" id="PS51829"/>
    </source>
</evidence>